<dbReference type="Pfam" id="PF13450">
    <property type="entry name" value="NAD_binding_8"/>
    <property type="match status" value="1"/>
</dbReference>
<reference evidence="2 3" key="1">
    <citation type="submission" date="2016-04" db="EMBL/GenBank/DDBJ databases">
        <title>A degradative enzymes factory behind the ericoid mycorrhizal symbiosis.</title>
        <authorList>
            <consortium name="DOE Joint Genome Institute"/>
            <person name="Martino E."/>
            <person name="Morin E."/>
            <person name="Grelet G."/>
            <person name="Kuo A."/>
            <person name="Kohler A."/>
            <person name="Daghino S."/>
            <person name="Barry K."/>
            <person name="Choi C."/>
            <person name="Cichocki N."/>
            <person name="Clum A."/>
            <person name="Copeland A."/>
            <person name="Hainaut M."/>
            <person name="Haridas S."/>
            <person name="Labutti K."/>
            <person name="Lindquist E."/>
            <person name="Lipzen A."/>
            <person name="Khouja H.-R."/>
            <person name="Murat C."/>
            <person name="Ohm R."/>
            <person name="Olson A."/>
            <person name="Spatafora J."/>
            <person name="Veneault-Fourrey C."/>
            <person name="Henrissat B."/>
            <person name="Grigoriev I."/>
            <person name="Martin F."/>
            <person name="Perotto S."/>
        </authorList>
    </citation>
    <scope>NUCLEOTIDE SEQUENCE [LARGE SCALE GENOMIC DNA]</scope>
    <source>
        <strain evidence="2 3">E</strain>
    </source>
</reference>
<dbReference type="RefSeq" id="XP_024730754.1">
    <property type="nucleotide sequence ID" value="XM_024881293.1"/>
</dbReference>
<feature type="signal peptide" evidence="1">
    <location>
        <begin position="1"/>
        <end position="21"/>
    </location>
</feature>
<dbReference type="OrthoDB" id="68575at2759"/>
<dbReference type="GeneID" id="36589370"/>
<dbReference type="Proteomes" id="UP000235371">
    <property type="component" value="Unassembled WGS sequence"/>
</dbReference>
<feature type="chain" id="PRO_5014410366" evidence="1">
    <location>
        <begin position="22"/>
        <end position="469"/>
    </location>
</feature>
<dbReference type="SUPFAM" id="SSF51905">
    <property type="entry name" value="FAD/NAD(P)-binding domain"/>
    <property type="match status" value="1"/>
</dbReference>
<evidence type="ECO:0000256" key="1">
    <source>
        <dbReference type="SAM" id="SignalP"/>
    </source>
</evidence>
<dbReference type="InParanoid" id="A0A2J6SSX5"/>
<dbReference type="Gene3D" id="1.10.405.20">
    <property type="match status" value="1"/>
</dbReference>
<sequence length="469" mass="51425">MSFHNLIFSLCTACLFGVGQAAQDGIVRSPDIIASDVVIIGGGSSGTYSAIRLREYGRTVTLIERELVLGGHVNTYHDPVTGQTFDYGVISFANISVVTNYFKHFDVPLGLVGDLFKTNITYYADFTTGKPLPSSPFPSSNATGAALFAYEDELAKYPFLANGYNLPMPIPEDLLLTWGNFLKKYQLEALAYTAFSFLEGIGNILAQPTLYVMKYFAQSTVQNVLTNGFLTTVHHNNHELYDKALLELGSSALISSNVTQVLRSHGGVAVTVSTPLGTKLIKASKLLIAIQPKLESLGFLDLNTEERCLFGQFNNSYYWDALIRNPGVPSGVCINNANPAAALALPEMPGMYLICASPIPDVFTVYYTSPYALSEQYVKHDILATTAKLVKAFGFPAVNGTPEFVGFNDHRPFELTVSTDAIVGDFYGRLNGLQGKRNTWYTGATWQAHDSSLIWNWTEYNILPQLLTD</sequence>
<keyword evidence="3" id="KW-1185">Reference proteome</keyword>
<evidence type="ECO:0000313" key="2">
    <source>
        <dbReference type="EMBL" id="PMD53850.1"/>
    </source>
</evidence>
<dbReference type="AlphaFoldDB" id="A0A2J6SSX5"/>
<organism evidence="2 3">
    <name type="scientific">Hyaloscypha bicolor E</name>
    <dbReference type="NCBI Taxonomy" id="1095630"/>
    <lineage>
        <taxon>Eukaryota</taxon>
        <taxon>Fungi</taxon>
        <taxon>Dikarya</taxon>
        <taxon>Ascomycota</taxon>
        <taxon>Pezizomycotina</taxon>
        <taxon>Leotiomycetes</taxon>
        <taxon>Helotiales</taxon>
        <taxon>Hyaloscyphaceae</taxon>
        <taxon>Hyaloscypha</taxon>
        <taxon>Hyaloscypha bicolor</taxon>
    </lineage>
</organism>
<dbReference type="Gene3D" id="3.30.70.1990">
    <property type="match status" value="1"/>
</dbReference>
<dbReference type="InterPro" id="IPR036188">
    <property type="entry name" value="FAD/NAD-bd_sf"/>
</dbReference>
<keyword evidence="1" id="KW-0732">Signal</keyword>
<proteinExistence type="predicted"/>
<protein>
    <submittedName>
        <fullName evidence="2">Flavin-containing superfamily amine oxidase</fullName>
    </submittedName>
</protein>
<name>A0A2J6SSX5_9HELO</name>
<gene>
    <name evidence="2" type="ORF">K444DRAFT_618329</name>
</gene>
<dbReference type="EMBL" id="KZ613866">
    <property type="protein sequence ID" value="PMD53850.1"/>
    <property type="molecule type" value="Genomic_DNA"/>
</dbReference>
<evidence type="ECO:0000313" key="3">
    <source>
        <dbReference type="Proteomes" id="UP000235371"/>
    </source>
</evidence>
<dbReference type="Gene3D" id="3.50.50.60">
    <property type="entry name" value="FAD/NAD(P)-binding domain"/>
    <property type="match status" value="1"/>
</dbReference>
<accession>A0A2J6SSX5</accession>